<evidence type="ECO:0000313" key="1">
    <source>
        <dbReference type="EMBL" id="VAX18903.1"/>
    </source>
</evidence>
<dbReference type="EMBL" id="UOGE01000036">
    <property type="protein sequence ID" value="VAX18903.1"/>
    <property type="molecule type" value="Genomic_DNA"/>
</dbReference>
<dbReference type="AlphaFoldDB" id="A0A3B1C2U4"/>
<name>A0A3B1C2U4_9ZZZZ</name>
<gene>
    <name evidence="1" type="ORF">MNBD_NITROSPINAE02-1709</name>
</gene>
<reference evidence="1" key="1">
    <citation type="submission" date="2018-06" db="EMBL/GenBank/DDBJ databases">
        <authorList>
            <person name="Zhirakovskaya E."/>
        </authorList>
    </citation>
    <scope>NUCLEOTIDE SEQUENCE</scope>
</reference>
<dbReference type="Gene3D" id="3.40.50.300">
    <property type="entry name" value="P-loop containing nucleotide triphosphate hydrolases"/>
    <property type="match status" value="1"/>
</dbReference>
<proteinExistence type="predicted"/>
<dbReference type="Pfam" id="PF13189">
    <property type="entry name" value="Cytidylate_kin2"/>
    <property type="match status" value="1"/>
</dbReference>
<protein>
    <recommendedName>
        <fullName evidence="2">Cytidylate kinase</fullName>
    </recommendedName>
</protein>
<organism evidence="1">
    <name type="scientific">hydrothermal vent metagenome</name>
    <dbReference type="NCBI Taxonomy" id="652676"/>
    <lineage>
        <taxon>unclassified sequences</taxon>
        <taxon>metagenomes</taxon>
        <taxon>ecological metagenomes</taxon>
    </lineage>
</organism>
<accession>A0A3B1C2U4</accession>
<dbReference type="InterPro" id="IPR027417">
    <property type="entry name" value="P-loop_NTPase"/>
</dbReference>
<evidence type="ECO:0008006" key="2">
    <source>
        <dbReference type="Google" id="ProtNLM"/>
    </source>
</evidence>
<sequence>MRESHFKESVLDLNFYRDWAAKRKAALEKKKDQRTFFVTVSREFGCEGYDIARKLTDKISEQSETPWSLFTHKIIEEMVASESQETVEMVRKVSENRWTFKDWFVDALAPDYLQSESTHVFEGMRNVILNLADKGNCVILGSGSQIITHWLDPKKFMGIHIRVIAAKSWRLNKVAHLFKASREEAEKILKQKQDARARFIADFTGLNSADLSLYHMALNNARVKPDAIASLTTECLKLNGWEG</sequence>